<evidence type="ECO:0000313" key="3">
    <source>
        <dbReference type="Proteomes" id="UP001470230"/>
    </source>
</evidence>
<keyword evidence="1" id="KW-0812">Transmembrane</keyword>
<feature type="transmembrane region" description="Helical" evidence="1">
    <location>
        <begin position="35"/>
        <end position="57"/>
    </location>
</feature>
<keyword evidence="1" id="KW-0472">Membrane</keyword>
<reference evidence="2 3" key="1">
    <citation type="submission" date="2024-04" db="EMBL/GenBank/DDBJ databases">
        <title>Tritrichomonas musculus Genome.</title>
        <authorList>
            <person name="Alves-Ferreira E."/>
            <person name="Grigg M."/>
            <person name="Lorenzi H."/>
            <person name="Galac M."/>
        </authorList>
    </citation>
    <scope>NUCLEOTIDE SEQUENCE [LARGE SCALE GENOMIC DNA]</scope>
    <source>
        <strain evidence="2 3">EAF2021</strain>
    </source>
</reference>
<comment type="caution">
    <text evidence="2">The sequence shown here is derived from an EMBL/GenBank/DDBJ whole genome shotgun (WGS) entry which is preliminary data.</text>
</comment>
<proteinExistence type="predicted"/>
<accession>A0ABR2L1G8</accession>
<sequence>MDEPILTNGICDNWFDGCLARKPSIFQPIFSSFQFLFHFDGLLCIITELLVLLPAFFRFYGFGVQQKLAKFYNNSRYQLIIFLFLFSLSAVICSDLQIFLPQPPGCVTWDGLNYEPFRPNYLSPSLTIVLITLIICFLFTLQTFISSIWAVYAVPLLFYLFAIISAILSGTQTINQTLLGMSLGLWLFYLYRFLPPIFIPVSSTLFFIFSLIIFVIEIKHKGPLDDFVKITIVPGIRGCILLIFSCYLLYRHSKSHSNFGWFSIQWAKGNELDETKIGGAVVPNVVDVGTGDLFGNRLKKDMLDSLFLFIAVLLINEFVSEYFEYDIFTT</sequence>
<gene>
    <name evidence="2" type="ORF">M9Y10_015140</name>
</gene>
<name>A0ABR2L1G8_9EUKA</name>
<dbReference type="Proteomes" id="UP001470230">
    <property type="component" value="Unassembled WGS sequence"/>
</dbReference>
<protein>
    <submittedName>
        <fullName evidence="2">Uncharacterized protein</fullName>
    </submittedName>
</protein>
<organism evidence="2 3">
    <name type="scientific">Tritrichomonas musculus</name>
    <dbReference type="NCBI Taxonomy" id="1915356"/>
    <lineage>
        <taxon>Eukaryota</taxon>
        <taxon>Metamonada</taxon>
        <taxon>Parabasalia</taxon>
        <taxon>Tritrichomonadida</taxon>
        <taxon>Tritrichomonadidae</taxon>
        <taxon>Tritrichomonas</taxon>
    </lineage>
</organism>
<feature type="transmembrane region" description="Helical" evidence="1">
    <location>
        <begin position="198"/>
        <end position="218"/>
    </location>
</feature>
<feature type="transmembrane region" description="Helical" evidence="1">
    <location>
        <begin position="77"/>
        <end position="100"/>
    </location>
</feature>
<feature type="transmembrane region" description="Helical" evidence="1">
    <location>
        <begin position="306"/>
        <end position="323"/>
    </location>
</feature>
<keyword evidence="3" id="KW-1185">Reference proteome</keyword>
<feature type="transmembrane region" description="Helical" evidence="1">
    <location>
        <begin position="120"/>
        <end position="141"/>
    </location>
</feature>
<keyword evidence="1" id="KW-1133">Transmembrane helix</keyword>
<evidence type="ECO:0000256" key="1">
    <source>
        <dbReference type="SAM" id="Phobius"/>
    </source>
</evidence>
<evidence type="ECO:0000313" key="2">
    <source>
        <dbReference type="EMBL" id="KAK8897205.1"/>
    </source>
</evidence>
<feature type="transmembrane region" description="Helical" evidence="1">
    <location>
        <begin position="148"/>
        <end position="168"/>
    </location>
</feature>
<dbReference type="EMBL" id="JAPFFF010000002">
    <property type="protein sequence ID" value="KAK8897205.1"/>
    <property type="molecule type" value="Genomic_DNA"/>
</dbReference>
<feature type="transmembrane region" description="Helical" evidence="1">
    <location>
        <begin position="174"/>
        <end position="191"/>
    </location>
</feature>
<feature type="transmembrane region" description="Helical" evidence="1">
    <location>
        <begin position="230"/>
        <end position="250"/>
    </location>
</feature>